<feature type="transmembrane region" description="Helical" evidence="1">
    <location>
        <begin position="42"/>
        <end position="60"/>
    </location>
</feature>
<comment type="caution">
    <text evidence="2">The sequence shown here is derived from an EMBL/GenBank/DDBJ whole genome shotgun (WGS) entry which is preliminary data.</text>
</comment>
<reference evidence="2" key="2">
    <citation type="submission" date="2023-04" db="EMBL/GenBank/DDBJ databases">
        <authorList>
            <person name="Bruccoleri R.E."/>
            <person name="Oakeley E.J."/>
            <person name="Faust A.-M."/>
            <person name="Dessus-Babus S."/>
            <person name="Altorfer M."/>
            <person name="Burckhardt D."/>
            <person name="Oertli M."/>
            <person name="Naumann U."/>
            <person name="Petersen F."/>
            <person name="Wong J."/>
        </authorList>
    </citation>
    <scope>NUCLEOTIDE SEQUENCE</scope>
    <source>
        <strain evidence="2">GSM-AAB239-AS_SAM_17_03QT</strain>
        <tissue evidence="2">Leaf</tissue>
    </source>
</reference>
<sequence length="75" mass="8290">MLYLPFILCHDYGTKFCLKEGLQPRSLFGFRVVTRLSNGSQVAYILLSCISLLLSLIVFLNSYGTAVGVCTCSFS</sequence>
<organism evidence="2 3">
    <name type="scientific">Iris pallida</name>
    <name type="common">Sweet iris</name>
    <dbReference type="NCBI Taxonomy" id="29817"/>
    <lineage>
        <taxon>Eukaryota</taxon>
        <taxon>Viridiplantae</taxon>
        <taxon>Streptophyta</taxon>
        <taxon>Embryophyta</taxon>
        <taxon>Tracheophyta</taxon>
        <taxon>Spermatophyta</taxon>
        <taxon>Magnoliopsida</taxon>
        <taxon>Liliopsida</taxon>
        <taxon>Asparagales</taxon>
        <taxon>Iridaceae</taxon>
        <taxon>Iridoideae</taxon>
        <taxon>Irideae</taxon>
        <taxon>Iris</taxon>
    </lineage>
</organism>
<evidence type="ECO:0000313" key="3">
    <source>
        <dbReference type="Proteomes" id="UP001140949"/>
    </source>
</evidence>
<name>A0AAX6GVZ2_IRIPA</name>
<proteinExistence type="predicted"/>
<dbReference type="EMBL" id="JANAVB010015600">
    <property type="protein sequence ID" value="KAJ6832909.1"/>
    <property type="molecule type" value="Genomic_DNA"/>
</dbReference>
<keyword evidence="3" id="KW-1185">Reference proteome</keyword>
<dbReference type="Proteomes" id="UP001140949">
    <property type="component" value="Unassembled WGS sequence"/>
</dbReference>
<keyword evidence="1" id="KW-0812">Transmembrane</keyword>
<evidence type="ECO:0000313" key="2">
    <source>
        <dbReference type="EMBL" id="KAJ6832909.1"/>
    </source>
</evidence>
<keyword evidence="1" id="KW-0472">Membrane</keyword>
<evidence type="ECO:0000256" key="1">
    <source>
        <dbReference type="SAM" id="Phobius"/>
    </source>
</evidence>
<protein>
    <submittedName>
        <fullName evidence="2">Uncharacterized protein</fullName>
    </submittedName>
</protein>
<keyword evidence="1" id="KW-1133">Transmembrane helix</keyword>
<accession>A0AAX6GVZ2</accession>
<reference evidence="2" key="1">
    <citation type="journal article" date="2023" name="GigaByte">
        <title>Genome assembly of the bearded iris, Iris pallida Lam.</title>
        <authorList>
            <person name="Bruccoleri R.E."/>
            <person name="Oakeley E.J."/>
            <person name="Faust A.M.E."/>
            <person name="Altorfer M."/>
            <person name="Dessus-Babus S."/>
            <person name="Burckhardt D."/>
            <person name="Oertli M."/>
            <person name="Naumann U."/>
            <person name="Petersen F."/>
            <person name="Wong J."/>
        </authorList>
    </citation>
    <scope>NUCLEOTIDE SEQUENCE</scope>
    <source>
        <strain evidence="2">GSM-AAB239-AS_SAM_17_03QT</strain>
    </source>
</reference>
<dbReference type="AlphaFoldDB" id="A0AAX6GVZ2"/>
<gene>
    <name evidence="2" type="ORF">M6B38_342240</name>
</gene>